<protein>
    <submittedName>
        <fullName evidence="1">Uncharacterized protein</fullName>
    </submittedName>
</protein>
<comment type="caution">
    <text evidence="1">The sequence shown here is derived from an EMBL/GenBank/DDBJ whole genome shotgun (WGS) entry which is preliminary data.</text>
</comment>
<sequence>MDDDLSYLPCCQIASHVPDPLPDGVITTWHDPQGRNERARVRDYTCACMPTFYELCQSGGQYFIRRSRRVGDGVVIEESFPYPRARALDFWARLLDCEPSEPHEPCGEVTGDAVPPRHDSTGATGRAGSRRGARSPSRPGKPKVWLVQAPRRTWASRRLLRLANGRTGRRPG</sequence>
<name>A0A5C4V7C5_9ACTN</name>
<evidence type="ECO:0000313" key="1">
    <source>
        <dbReference type="EMBL" id="KAB8187487.1"/>
    </source>
</evidence>
<dbReference type="EMBL" id="VDLX02000027">
    <property type="protein sequence ID" value="KAB8187487.1"/>
    <property type="molecule type" value="Genomic_DNA"/>
</dbReference>
<organism evidence="1 2">
    <name type="scientific">Nonomuraea phyllanthi</name>
    <dbReference type="NCBI Taxonomy" id="2219224"/>
    <lineage>
        <taxon>Bacteria</taxon>
        <taxon>Bacillati</taxon>
        <taxon>Actinomycetota</taxon>
        <taxon>Actinomycetes</taxon>
        <taxon>Streptosporangiales</taxon>
        <taxon>Streptosporangiaceae</taxon>
        <taxon>Nonomuraea</taxon>
    </lineage>
</organism>
<reference evidence="1 2" key="1">
    <citation type="submission" date="2019-10" db="EMBL/GenBank/DDBJ databases">
        <title>Nonomuraea sp. nov., isolated from Phyllanthus amarus.</title>
        <authorList>
            <person name="Klykleung N."/>
            <person name="Tanasupawat S."/>
        </authorList>
    </citation>
    <scope>NUCLEOTIDE SEQUENCE [LARGE SCALE GENOMIC DNA]</scope>
    <source>
        <strain evidence="1 2">PA1-10</strain>
    </source>
</reference>
<evidence type="ECO:0000313" key="2">
    <source>
        <dbReference type="Proteomes" id="UP000312512"/>
    </source>
</evidence>
<dbReference type="Proteomes" id="UP000312512">
    <property type="component" value="Unassembled WGS sequence"/>
</dbReference>
<dbReference type="RefSeq" id="WP_139637362.1">
    <property type="nucleotide sequence ID" value="NZ_VDLX02000027.1"/>
</dbReference>
<dbReference type="OrthoDB" id="3541354at2"/>
<dbReference type="AlphaFoldDB" id="A0A5C4V7C5"/>
<accession>A0A5C4V7C5</accession>
<gene>
    <name evidence="1" type="ORF">FH608_045225</name>
</gene>
<proteinExistence type="predicted"/>
<keyword evidence="2" id="KW-1185">Reference proteome</keyword>